<sequence>MKLIQLDWKNFLKKHLMWKFLALACCSMLLSVGYFKLFQEGKIYYELDQAINQVRELEAELKYSEALTDERSDFISRYRSTYNRQRGIYQVDKNISSLPAAIDERIVLREQADELLGYLADEYLESIDGIQKDKTIIQYLSDHELLISDYASNNIVVQNIVVLLGLGGGLFIYALLSSELLVSHQLKQTLLEAIPEKLFIRHMSYYGYTVVVYFMLPILAILLVLLGYSLAVNSHVWQHPYLISQGDSYIALANWQIIAWSLLMTLVATALAYQFLLIVTPILQDSIFSALIFIALVSLPIFVTSAWVNYLPYSHSILYPVFHQQSGSLVIDITKQLGISIGYVLILQLIIWGIHKLRVTKRLLFKM</sequence>
<accession>A0A328KK30</accession>
<dbReference type="Proteomes" id="UP000249099">
    <property type="component" value="Unassembled WGS sequence"/>
</dbReference>
<evidence type="ECO:0000313" key="2">
    <source>
        <dbReference type="Proteomes" id="UP000249099"/>
    </source>
</evidence>
<dbReference type="AlphaFoldDB" id="A0A328KK30"/>
<comment type="caution">
    <text evidence="1">The sequence shown here is derived from an EMBL/GenBank/DDBJ whole genome shotgun (WGS) entry which is preliminary data.</text>
</comment>
<reference evidence="1 2" key="1">
    <citation type="submission" date="2017-03" db="EMBL/GenBank/DDBJ databases">
        <title>wgs assembly of Dolosigranulum pigrum KPL CDC strains.</title>
        <authorList>
            <person name="Brugger S.D."/>
            <person name="Pettigrew M."/>
            <person name="Kong Y."/>
            <person name="Lemon K.P."/>
        </authorList>
    </citation>
    <scope>NUCLEOTIDE SEQUENCE [LARGE SCALE GENOMIC DNA]</scope>
    <source>
        <strain evidence="1 2">KPL1931_CDC4294-98</strain>
    </source>
</reference>
<gene>
    <name evidence="1" type="ORF">B8A44_05780</name>
</gene>
<proteinExistence type="predicted"/>
<name>A0A328KK30_9LACT</name>
<organism evidence="1 2">
    <name type="scientific">Dolosigranulum pigrum</name>
    <dbReference type="NCBI Taxonomy" id="29394"/>
    <lineage>
        <taxon>Bacteria</taxon>
        <taxon>Bacillati</taxon>
        <taxon>Bacillota</taxon>
        <taxon>Bacilli</taxon>
        <taxon>Lactobacillales</taxon>
        <taxon>Carnobacteriaceae</taxon>
        <taxon>Dolosigranulum</taxon>
    </lineage>
</organism>
<protein>
    <submittedName>
        <fullName evidence="1">Uncharacterized protein</fullName>
    </submittedName>
</protein>
<evidence type="ECO:0000313" key="1">
    <source>
        <dbReference type="EMBL" id="RAN63368.1"/>
    </source>
</evidence>
<dbReference type="EMBL" id="NAQV01000016">
    <property type="protein sequence ID" value="RAN63368.1"/>
    <property type="molecule type" value="Genomic_DNA"/>
</dbReference>
<dbReference type="RefSeq" id="WP_112790165.1">
    <property type="nucleotide sequence ID" value="NZ_CP040938.1"/>
</dbReference>